<reference evidence="6" key="1">
    <citation type="submission" date="2020-08" db="EMBL/GenBank/DDBJ databases">
        <title>Genome public.</title>
        <authorList>
            <person name="Liu C."/>
            <person name="Sun Q."/>
        </authorList>
    </citation>
    <scope>NUCLEOTIDE SEQUENCE</scope>
    <source>
        <strain evidence="6">BX12</strain>
    </source>
</reference>
<dbReference type="InterPro" id="IPR041464">
    <property type="entry name" value="TubC_N"/>
</dbReference>
<dbReference type="Pfam" id="PF00550">
    <property type="entry name" value="PP-binding"/>
    <property type="match status" value="1"/>
</dbReference>
<dbReference type="Pfam" id="PF00668">
    <property type="entry name" value="Condensation"/>
    <property type="match status" value="1"/>
</dbReference>
<dbReference type="Pfam" id="PF08242">
    <property type="entry name" value="Methyltransf_12"/>
    <property type="match status" value="1"/>
</dbReference>
<evidence type="ECO:0000313" key="7">
    <source>
        <dbReference type="Proteomes" id="UP000602647"/>
    </source>
</evidence>
<dbReference type="GO" id="GO:0032259">
    <property type="term" value="P:methylation"/>
    <property type="evidence" value="ECO:0007669"/>
    <property type="project" value="UniProtKB-KW"/>
</dbReference>
<dbReference type="InterPro" id="IPR001242">
    <property type="entry name" value="Condensation_dom"/>
</dbReference>
<dbReference type="Gene3D" id="1.10.10.1830">
    <property type="entry name" value="Non-ribosomal peptide synthase, adenylation domain"/>
    <property type="match status" value="1"/>
</dbReference>
<dbReference type="Gene3D" id="3.40.50.150">
    <property type="entry name" value="Vaccinia Virus protein VP39"/>
    <property type="match status" value="1"/>
</dbReference>
<dbReference type="GO" id="GO:0043041">
    <property type="term" value="P:amino acid activation for nonribosomal peptide biosynthetic process"/>
    <property type="evidence" value="ECO:0007669"/>
    <property type="project" value="TreeGrafter"/>
</dbReference>
<dbReference type="InterPro" id="IPR009081">
    <property type="entry name" value="PP-bd_ACP"/>
</dbReference>
<name>A0A923NJZ7_9FIRM</name>
<dbReference type="CDD" id="cd19535">
    <property type="entry name" value="Cyc_NRPS"/>
    <property type="match status" value="1"/>
</dbReference>
<evidence type="ECO:0000259" key="5">
    <source>
        <dbReference type="PROSITE" id="PS50075"/>
    </source>
</evidence>
<keyword evidence="6" id="KW-0489">Methyltransferase</keyword>
<feature type="domain" description="Carrier" evidence="5">
    <location>
        <begin position="1010"/>
        <end position="1092"/>
    </location>
</feature>
<sequence>MREETAIANIIEKCCEEGIFLWVEGEKLRFKAPKGVFTEDLKNEVKSKRETIIDYINKAERQTITPDADHQYEPFLLTEVQSSYLLGRNDFYDYGGIGCHAYVEVKLPRCDRDRMQKAFHQVIHRHPMLRAAVTRDGYQRIVKDFRYPKIEERMGENLQEEVWKTRKRLEQKVYDIEDPFLYELVVTTAGEESVVHFSMDMLLADSVSMGILLKDLMDFYTGRVSEKESPRITFRDVVLFGEAVKNKPSMRVKRTEDKAYWLKRLGSLPDMPHLPLGERQTSGERADFAIKSFCLERQQWQAFSRNAGENRITPSSAIMAVYAHVLDTWCANSGFCINVTLMMRPDYHPDINRIVGDFTSNTILEVACEKAESFVENARTLQTQLWEDMEHRAFSGIEVLREWNRRKKYDVLMPYVYTSTLGIENLDSSDIEVTYKASQTPQVFIDCQVGESAGNLSVIWTLRKGTVDETVADIMFESFCEMIEALSQKEELWREPAKDYIPHKQRLFYEDILRQCRKDEEQWRLKYAEIDEEKCENILKEHLAAEDAAVISGEKADIYILPEKEENPHYFAERDRKIKKRNRGEAARLCDSVQWDSMLADIRTANEVAILDIMRTFRKAGAFLSDKEIYSQKELEIMLQAAPDYRYLLERWLKALKREGYILEHNGKYRAAMTDVEERYRKLMDQAKRIARETPGYKGMESYLLSSAEKLADSISGKINPVEFLFPKGESQTAHEIYHDLFAAKMLNRLCLKTIETAAEGAEKIRVLEVGSGVGGTSDELIPFLADYPDVEYYFTDISQYFLQEAKAKYKQYDFVNYGIYDLNEPCEKQGLRMGSFDFIVCANTFHNAIDGFEAMKKVKQALKPNGCMIFLDCIFESASLLASKGMLHHGAIEDTRREDKRIFFTDEEWRSMIDAAGLELADAYPRPDDPFAAFNLKYYAVHNRNGYKDVGTDKVWDLLREELPSEEKLGKLTVSSELPLNREGRIDKNALESKTQDGRKRKGSGSKDMPATKLEEEIAAVWKEVLELDEIPGVTDSFFELGGDSLLASMAITKIRGKVDRAREVEWNDLMNLLLKNNTVRKLASAIDSINPSEDCPHFAMIYQRGTKTPENVWAFFVNGTATMPIYQTLFEKLKKAIPETDAVVGLHCGDPDRFLKISPGEVIDCMAKRNAEYLISLGAKNYSLIGHCFGGGVAIETGRLMKAAGIENLRVTTIDTKRFVGHFDNDIFFEKGFGEMYGADMAECGYDMDDELFKDTMREFEKKNGRFLTSDEMCVRKEVPEEIRRCCKKLKEKTVEERLDRIFRQVESKLPGGFDDRVFKNSYFMFAKILADFMAYEPEKYDGRVDAFLCRDQSGFFVTGDLESLDYARQAVTGEGRRIWIDGDHFTCMETPNVEKIVEVLTGE</sequence>
<organism evidence="6 7">
    <name type="scientific">Zhenpiania hominis</name>
    <dbReference type="NCBI Taxonomy" id="2763644"/>
    <lineage>
        <taxon>Bacteria</taxon>
        <taxon>Bacillati</taxon>
        <taxon>Bacillota</taxon>
        <taxon>Clostridia</taxon>
        <taxon>Peptostreptococcales</taxon>
        <taxon>Anaerovoracaceae</taxon>
        <taxon>Zhenpiania</taxon>
    </lineage>
</organism>
<dbReference type="InterPro" id="IPR029058">
    <property type="entry name" value="AB_hydrolase_fold"/>
</dbReference>
<keyword evidence="3" id="KW-0436">Ligase</keyword>
<accession>A0A923NJZ7</accession>
<keyword evidence="7" id="KW-1185">Reference proteome</keyword>
<dbReference type="PROSITE" id="PS50075">
    <property type="entry name" value="CARRIER"/>
    <property type="match status" value="1"/>
</dbReference>
<dbReference type="SUPFAM" id="SSF53474">
    <property type="entry name" value="alpha/beta-Hydrolases"/>
    <property type="match status" value="1"/>
</dbReference>
<dbReference type="GO" id="GO:0008610">
    <property type="term" value="P:lipid biosynthetic process"/>
    <property type="evidence" value="ECO:0007669"/>
    <property type="project" value="UniProtKB-ARBA"/>
</dbReference>
<dbReference type="InterPro" id="IPR036736">
    <property type="entry name" value="ACP-like_sf"/>
</dbReference>
<feature type="region of interest" description="Disordered" evidence="4">
    <location>
        <begin position="986"/>
        <end position="1011"/>
    </location>
</feature>
<evidence type="ECO:0000256" key="3">
    <source>
        <dbReference type="ARBA" id="ARBA00022598"/>
    </source>
</evidence>
<dbReference type="GO" id="GO:0005737">
    <property type="term" value="C:cytoplasm"/>
    <property type="evidence" value="ECO:0007669"/>
    <property type="project" value="TreeGrafter"/>
</dbReference>
<dbReference type="GO" id="GO:0009403">
    <property type="term" value="P:toxin biosynthetic process"/>
    <property type="evidence" value="ECO:0007669"/>
    <property type="project" value="UniProtKB-ARBA"/>
</dbReference>
<dbReference type="InterPro" id="IPR023213">
    <property type="entry name" value="CAT-like_dom_sf"/>
</dbReference>
<dbReference type="RefSeq" id="WP_187302998.1">
    <property type="nucleotide sequence ID" value="NZ_JACRYT010000007.1"/>
</dbReference>
<evidence type="ECO:0000256" key="1">
    <source>
        <dbReference type="ARBA" id="ARBA00001957"/>
    </source>
</evidence>
<proteinExistence type="predicted"/>
<dbReference type="EMBL" id="JACRYT010000007">
    <property type="protein sequence ID" value="MBC6679899.1"/>
    <property type="molecule type" value="Genomic_DNA"/>
</dbReference>
<dbReference type="GO" id="GO:0016874">
    <property type="term" value="F:ligase activity"/>
    <property type="evidence" value="ECO:0007669"/>
    <property type="project" value="UniProtKB-KW"/>
</dbReference>
<dbReference type="InterPro" id="IPR013217">
    <property type="entry name" value="Methyltransf_12"/>
</dbReference>
<dbReference type="Gene3D" id="3.30.559.10">
    <property type="entry name" value="Chloramphenicol acetyltransferase-like domain"/>
    <property type="match status" value="1"/>
</dbReference>
<keyword evidence="6" id="KW-0808">Transferase</keyword>
<evidence type="ECO:0000256" key="2">
    <source>
        <dbReference type="ARBA" id="ARBA00004924"/>
    </source>
</evidence>
<dbReference type="FunFam" id="3.30.559.30:FF:000006">
    <property type="entry name" value="Yersiniabactin polyketide/non-ribosomal peptide synthetase"/>
    <property type="match status" value="1"/>
</dbReference>
<gene>
    <name evidence="6" type="ORF">H9L42_08665</name>
</gene>
<dbReference type="PANTHER" id="PTHR45527">
    <property type="entry name" value="NONRIBOSOMAL PEPTIDE SYNTHETASE"/>
    <property type="match status" value="1"/>
</dbReference>
<dbReference type="InterPro" id="IPR044894">
    <property type="entry name" value="TubC_N_sf"/>
</dbReference>
<dbReference type="Gene3D" id="3.40.50.1820">
    <property type="entry name" value="alpha/beta hydrolase"/>
    <property type="match status" value="1"/>
</dbReference>
<dbReference type="Gene3D" id="1.10.1200.10">
    <property type="entry name" value="ACP-like"/>
    <property type="match status" value="1"/>
</dbReference>
<dbReference type="InterPro" id="IPR029063">
    <property type="entry name" value="SAM-dependent_MTases_sf"/>
</dbReference>
<dbReference type="CDD" id="cd02440">
    <property type="entry name" value="AdoMet_MTases"/>
    <property type="match status" value="1"/>
</dbReference>
<comment type="pathway">
    <text evidence="2">Siderophore biosynthesis.</text>
</comment>
<dbReference type="GO" id="GO:0008168">
    <property type="term" value="F:methyltransferase activity"/>
    <property type="evidence" value="ECO:0007669"/>
    <property type="project" value="UniProtKB-KW"/>
</dbReference>
<evidence type="ECO:0000313" key="6">
    <source>
        <dbReference type="EMBL" id="MBC6679899.1"/>
    </source>
</evidence>
<comment type="caution">
    <text evidence="6">The sequence shown here is derived from an EMBL/GenBank/DDBJ whole genome shotgun (WGS) entry which is preliminary data.</text>
</comment>
<dbReference type="SUPFAM" id="SSF53335">
    <property type="entry name" value="S-adenosyl-L-methionine-dependent methyltransferases"/>
    <property type="match status" value="1"/>
</dbReference>
<dbReference type="SUPFAM" id="SSF56801">
    <property type="entry name" value="Acetyl-CoA synthetase-like"/>
    <property type="match status" value="1"/>
</dbReference>
<feature type="compositionally biased region" description="Basic and acidic residues" evidence="4">
    <location>
        <begin position="986"/>
        <end position="999"/>
    </location>
</feature>
<dbReference type="InterPro" id="IPR057737">
    <property type="entry name" value="Condensation_MtbB-like"/>
</dbReference>
<dbReference type="Gene3D" id="3.30.559.30">
    <property type="entry name" value="Nonribosomal peptide synthetase, condensation domain"/>
    <property type="match status" value="1"/>
</dbReference>
<dbReference type="Pfam" id="PF18563">
    <property type="entry name" value="TubC_N"/>
    <property type="match status" value="1"/>
</dbReference>
<comment type="cofactor">
    <cofactor evidence="1">
        <name>pantetheine 4'-phosphate</name>
        <dbReference type="ChEBI" id="CHEBI:47942"/>
    </cofactor>
</comment>
<dbReference type="PANTHER" id="PTHR45527:SF10">
    <property type="entry name" value="PYOCHELIN SYNTHASE PCHF"/>
    <property type="match status" value="1"/>
</dbReference>
<protein>
    <submittedName>
        <fullName evidence="6">Methyltransferase</fullName>
    </submittedName>
</protein>
<dbReference type="SUPFAM" id="SSF52777">
    <property type="entry name" value="CoA-dependent acyltransferases"/>
    <property type="match status" value="2"/>
</dbReference>
<dbReference type="SUPFAM" id="SSF47336">
    <property type="entry name" value="ACP-like"/>
    <property type="match status" value="1"/>
</dbReference>
<dbReference type="Proteomes" id="UP000602647">
    <property type="component" value="Unassembled WGS sequence"/>
</dbReference>
<evidence type="ECO:0000256" key="4">
    <source>
        <dbReference type="SAM" id="MobiDB-lite"/>
    </source>
</evidence>
<dbReference type="GO" id="GO:0031177">
    <property type="term" value="F:phosphopantetheine binding"/>
    <property type="evidence" value="ECO:0007669"/>
    <property type="project" value="TreeGrafter"/>
</dbReference>